<organism evidence="1 2">
    <name type="scientific">Palleronia pelagia</name>
    <dbReference type="NCBI Taxonomy" id="387096"/>
    <lineage>
        <taxon>Bacteria</taxon>
        <taxon>Pseudomonadati</taxon>
        <taxon>Pseudomonadota</taxon>
        <taxon>Alphaproteobacteria</taxon>
        <taxon>Rhodobacterales</taxon>
        <taxon>Roseobacteraceae</taxon>
        <taxon>Palleronia</taxon>
    </lineage>
</organism>
<dbReference type="AlphaFoldDB" id="A0A1H8K9P7"/>
<accession>A0A1H8K9P7</accession>
<dbReference type="Proteomes" id="UP000199372">
    <property type="component" value="Unassembled WGS sequence"/>
</dbReference>
<proteinExistence type="predicted"/>
<name>A0A1H8K9P7_9RHOB</name>
<reference evidence="2" key="1">
    <citation type="submission" date="2016-10" db="EMBL/GenBank/DDBJ databases">
        <authorList>
            <person name="Varghese N."/>
            <person name="Submissions S."/>
        </authorList>
    </citation>
    <scope>NUCLEOTIDE SEQUENCE [LARGE SCALE GENOMIC DNA]</scope>
    <source>
        <strain evidence="2">DSM 26893</strain>
    </source>
</reference>
<sequence>MADIVKLHRSVRPSSQWQVWAGSIEPPHAPTTKFVIAAVGSLGSKQPFIADKIVVHRTPYPFRNRPRISSVSSPQ</sequence>
<evidence type="ECO:0000313" key="2">
    <source>
        <dbReference type="Proteomes" id="UP000199372"/>
    </source>
</evidence>
<gene>
    <name evidence="1" type="ORF">SAMN04488011_107162</name>
</gene>
<dbReference type="EMBL" id="FOCM01000007">
    <property type="protein sequence ID" value="SEN89683.1"/>
    <property type="molecule type" value="Genomic_DNA"/>
</dbReference>
<keyword evidence="2" id="KW-1185">Reference proteome</keyword>
<evidence type="ECO:0000313" key="1">
    <source>
        <dbReference type="EMBL" id="SEN89683.1"/>
    </source>
</evidence>
<protein>
    <submittedName>
        <fullName evidence="1">Uncharacterized protein</fullName>
    </submittedName>
</protein>